<evidence type="ECO:0000313" key="3">
    <source>
        <dbReference type="Proteomes" id="UP000264071"/>
    </source>
</evidence>
<dbReference type="OMA" id="RWSYVYF"/>
<dbReference type="EMBL" id="DPIY01000004">
    <property type="protein sequence ID" value="HCT56250.1"/>
    <property type="molecule type" value="Genomic_DNA"/>
</dbReference>
<name>A0A3D4V567_9BACT</name>
<feature type="transmembrane region" description="Helical" evidence="1">
    <location>
        <begin position="111"/>
        <end position="137"/>
    </location>
</feature>
<protein>
    <submittedName>
        <fullName evidence="2">ABC transporter permease</fullName>
    </submittedName>
</protein>
<evidence type="ECO:0000313" key="2">
    <source>
        <dbReference type="EMBL" id="HCT56250.1"/>
    </source>
</evidence>
<evidence type="ECO:0000256" key="1">
    <source>
        <dbReference type="SAM" id="Phobius"/>
    </source>
</evidence>
<feature type="transmembrane region" description="Helical" evidence="1">
    <location>
        <begin position="67"/>
        <end position="91"/>
    </location>
</feature>
<keyword evidence="1" id="KW-0472">Membrane</keyword>
<accession>A0A3D4V567</accession>
<feature type="transmembrane region" description="Helical" evidence="1">
    <location>
        <begin position="251"/>
        <end position="271"/>
    </location>
</feature>
<keyword evidence="1" id="KW-0812">Transmembrane</keyword>
<feature type="transmembrane region" description="Helical" evidence="1">
    <location>
        <begin position="184"/>
        <end position="206"/>
    </location>
</feature>
<sequence length="285" mass="30812">MIAELTMPMPAVSAEDRPVAPAAPVVRTVLAREWRGLRRNRGVLLFTLGTLLCVESILRLTGSPERALVAMLNLVLLIVPLVSMMLGIISWHGAREFTELLLTQPVRRSRLFLALYLAQVLPLAGGFAAAMCAPLLWHGIPDRTVWPLALSTIGSGVALTFVFGGLALLIGIRVDDRLRSVVTGLMTWLLLSVGYDALVLMVSTTFADYALERPMMALMLGNPVDLARTIIVMHSDTAALMGYTGAVLHRFLGTTLGIAASAAGLLVWIVVPASLARRAFETRDF</sequence>
<reference evidence="2 3" key="1">
    <citation type="journal article" date="2018" name="Nat. Biotechnol.">
        <title>A standardized bacterial taxonomy based on genome phylogeny substantially revises the tree of life.</title>
        <authorList>
            <person name="Parks D.H."/>
            <person name="Chuvochina M."/>
            <person name="Waite D.W."/>
            <person name="Rinke C."/>
            <person name="Skarshewski A."/>
            <person name="Chaumeil P.A."/>
            <person name="Hugenholtz P."/>
        </authorList>
    </citation>
    <scope>NUCLEOTIDE SEQUENCE [LARGE SCALE GENOMIC DNA]</scope>
    <source>
        <strain evidence="2">UBA8844</strain>
    </source>
</reference>
<keyword evidence="1" id="KW-1133">Transmembrane helix</keyword>
<proteinExistence type="predicted"/>
<comment type="caution">
    <text evidence="2">The sequence shown here is derived from an EMBL/GenBank/DDBJ whole genome shotgun (WGS) entry which is preliminary data.</text>
</comment>
<gene>
    <name evidence="2" type="ORF">DGD08_03450</name>
</gene>
<feature type="transmembrane region" description="Helical" evidence="1">
    <location>
        <begin position="42"/>
        <end position="61"/>
    </location>
</feature>
<dbReference type="AlphaFoldDB" id="A0A3D4V567"/>
<organism evidence="2 3">
    <name type="scientific">Gemmatimonas aurantiaca</name>
    <dbReference type="NCBI Taxonomy" id="173480"/>
    <lineage>
        <taxon>Bacteria</taxon>
        <taxon>Pseudomonadati</taxon>
        <taxon>Gemmatimonadota</taxon>
        <taxon>Gemmatimonadia</taxon>
        <taxon>Gemmatimonadales</taxon>
        <taxon>Gemmatimonadaceae</taxon>
        <taxon>Gemmatimonas</taxon>
    </lineage>
</organism>
<feature type="transmembrane region" description="Helical" evidence="1">
    <location>
        <begin position="149"/>
        <end position="172"/>
    </location>
</feature>
<dbReference type="Proteomes" id="UP000264071">
    <property type="component" value="Unassembled WGS sequence"/>
</dbReference>